<dbReference type="PROSITE" id="PS00874">
    <property type="entry name" value="T2SP_F"/>
    <property type="match status" value="1"/>
</dbReference>
<dbReference type="PANTHER" id="PTHR30012:SF0">
    <property type="entry name" value="TYPE II SECRETION SYSTEM PROTEIN F-RELATED"/>
    <property type="match status" value="1"/>
</dbReference>
<name>A0A846HDA8_9CYAN</name>
<dbReference type="PANTHER" id="PTHR30012">
    <property type="entry name" value="GENERAL SECRETION PATHWAY PROTEIN"/>
    <property type="match status" value="1"/>
</dbReference>
<evidence type="ECO:0000256" key="11">
    <source>
        <dbReference type="SAM" id="Phobius"/>
    </source>
</evidence>
<keyword evidence="8 11" id="KW-0472">Membrane</keyword>
<evidence type="ECO:0000256" key="4">
    <source>
        <dbReference type="ARBA" id="ARBA00022475"/>
    </source>
</evidence>
<dbReference type="FunFam" id="1.20.81.30:FF:000001">
    <property type="entry name" value="Type II secretion system protein F"/>
    <property type="match status" value="2"/>
</dbReference>
<protein>
    <submittedName>
        <fullName evidence="13">Type II secretion system F family protein</fullName>
    </submittedName>
</protein>
<proteinExistence type="inferred from homology"/>
<comment type="subcellular location">
    <subcellularLocation>
        <location evidence="1">Cell inner membrane</location>
        <topology evidence="1">Multi-pass membrane protein</topology>
    </subcellularLocation>
    <subcellularLocation>
        <location evidence="9">Cell membrane</location>
        <topology evidence="9">Multi-pass membrane protein</topology>
    </subcellularLocation>
</comment>
<dbReference type="GO" id="GO:0009306">
    <property type="term" value="P:protein secretion"/>
    <property type="evidence" value="ECO:0007669"/>
    <property type="project" value="InterPro"/>
</dbReference>
<feature type="coiled-coil region" evidence="10">
    <location>
        <begin position="146"/>
        <end position="173"/>
    </location>
</feature>
<evidence type="ECO:0000256" key="2">
    <source>
        <dbReference type="ARBA" id="ARBA00005745"/>
    </source>
</evidence>
<evidence type="ECO:0000313" key="14">
    <source>
        <dbReference type="Proteomes" id="UP000031549"/>
    </source>
</evidence>
<evidence type="ECO:0000256" key="8">
    <source>
        <dbReference type="ARBA" id="ARBA00023136"/>
    </source>
</evidence>
<comment type="caution">
    <text evidence="13">The sequence shown here is derived from an EMBL/GenBank/DDBJ whole genome shotgun (WGS) entry which is preliminary data.</text>
</comment>
<evidence type="ECO:0000256" key="1">
    <source>
        <dbReference type="ARBA" id="ARBA00004429"/>
    </source>
</evidence>
<gene>
    <name evidence="13" type="ORF">PI95_022670</name>
</gene>
<evidence type="ECO:0000256" key="6">
    <source>
        <dbReference type="ARBA" id="ARBA00022692"/>
    </source>
</evidence>
<organism evidence="13 14">
    <name type="scientific">Hassallia byssoidea VB512170</name>
    <dbReference type="NCBI Taxonomy" id="1304833"/>
    <lineage>
        <taxon>Bacteria</taxon>
        <taxon>Bacillati</taxon>
        <taxon>Cyanobacteriota</taxon>
        <taxon>Cyanophyceae</taxon>
        <taxon>Nostocales</taxon>
        <taxon>Tolypothrichaceae</taxon>
        <taxon>Hassallia</taxon>
    </lineage>
</organism>
<dbReference type="Gene3D" id="1.20.81.30">
    <property type="entry name" value="Type II secretion system (T2SS), domain F"/>
    <property type="match status" value="2"/>
</dbReference>
<accession>A0A846HDA8</accession>
<dbReference type="GO" id="GO:0005886">
    <property type="term" value="C:plasma membrane"/>
    <property type="evidence" value="ECO:0007669"/>
    <property type="project" value="UniProtKB-SubCell"/>
</dbReference>
<feature type="transmembrane region" description="Helical" evidence="11">
    <location>
        <begin position="220"/>
        <end position="240"/>
    </location>
</feature>
<evidence type="ECO:0000313" key="13">
    <source>
        <dbReference type="EMBL" id="NEU75286.1"/>
    </source>
</evidence>
<keyword evidence="5" id="KW-0997">Cell inner membrane</keyword>
<evidence type="ECO:0000256" key="7">
    <source>
        <dbReference type="ARBA" id="ARBA00022989"/>
    </source>
</evidence>
<feature type="transmembrane region" description="Helical" evidence="11">
    <location>
        <begin position="378"/>
        <end position="398"/>
    </location>
</feature>
<sequence length="406" mass="44423">MPNFVARVRDSQGKSRTEKIVAESVAQARTTLRQQGFVVQELKEAQGFGSFDLSKLQTAMAKVSVKDKAVFSRQFAALINAGVAIVRSLGVLSEQCTNPKLKQSLIDISADVQNGMNLSDSMRKHPQCFDGLYVSMVQAGEVGGVLDEVMNRLAKLLEDVARLQNQIKSALSYPMVVGFLATAIFLGMTIFLIPIFAGIFKDIGTELPPLTQFLMDCSEILRSWRIFLIFGVVIGVTIAYKQYYKTAVGRQTIDRLSLKMPLFGDLIQKSAVARFSRTFGALTRSGVPILTSLEIVRDTSGNQVVANAIDGARAEIQQGGMISIALQKEKVFPPMAIQMISIGEETGELDGMLMKVADFYEDEVEQAVKALTSILEPIMIVVLGGMVGTILLAMYLPLFKVFEKLG</sequence>
<dbReference type="InterPro" id="IPR018076">
    <property type="entry name" value="T2SS_GspF_dom"/>
</dbReference>
<dbReference type="Pfam" id="PF00482">
    <property type="entry name" value="T2SSF"/>
    <property type="match status" value="2"/>
</dbReference>
<keyword evidence="6 9" id="KW-0812">Transmembrane</keyword>
<feature type="domain" description="Type II secretion system protein GspF" evidence="12">
    <location>
        <begin position="275"/>
        <end position="397"/>
    </location>
</feature>
<evidence type="ECO:0000256" key="5">
    <source>
        <dbReference type="ARBA" id="ARBA00022519"/>
    </source>
</evidence>
<dbReference type="InterPro" id="IPR042094">
    <property type="entry name" value="T2SS_GspF_sf"/>
</dbReference>
<dbReference type="AlphaFoldDB" id="A0A846HDA8"/>
<keyword evidence="4" id="KW-1003">Cell membrane</keyword>
<keyword evidence="14" id="KW-1185">Reference proteome</keyword>
<feature type="domain" description="Type II secretion system protein GspF" evidence="12">
    <location>
        <begin position="71"/>
        <end position="194"/>
    </location>
</feature>
<dbReference type="InterPro" id="IPR003004">
    <property type="entry name" value="GspF/PilC"/>
</dbReference>
<keyword evidence="10" id="KW-0175">Coiled coil</keyword>
<reference evidence="13 14" key="1">
    <citation type="journal article" date="2015" name="Genome Announc.">
        <title>Draft Genome Sequence of Cyanobacterium Hassallia byssoidea Strain VB512170, Isolated from Monuments in India.</title>
        <authorList>
            <person name="Singh D."/>
            <person name="Chandrababunaidu M.M."/>
            <person name="Panda A."/>
            <person name="Sen D."/>
            <person name="Bhattacharyya S."/>
            <person name="Adhikary S.P."/>
            <person name="Tripathy S."/>
        </authorList>
    </citation>
    <scope>NUCLEOTIDE SEQUENCE [LARGE SCALE GENOMIC DNA]</scope>
    <source>
        <strain evidence="13 14">VB512170</strain>
    </source>
</reference>
<dbReference type="Proteomes" id="UP000031549">
    <property type="component" value="Unassembled WGS sequence"/>
</dbReference>
<dbReference type="RefSeq" id="WP_039743190.1">
    <property type="nucleotide sequence ID" value="NZ_JTCM02000064.1"/>
</dbReference>
<keyword evidence="3 9" id="KW-0813">Transport</keyword>
<dbReference type="EMBL" id="JTCM02000064">
    <property type="protein sequence ID" value="NEU75286.1"/>
    <property type="molecule type" value="Genomic_DNA"/>
</dbReference>
<evidence type="ECO:0000256" key="9">
    <source>
        <dbReference type="RuleBase" id="RU003923"/>
    </source>
</evidence>
<dbReference type="InterPro" id="IPR001992">
    <property type="entry name" value="T2SS_GspF/T4SS_PilC_CS"/>
</dbReference>
<evidence type="ECO:0000256" key="10">
    <source>
        <dbReference type="SAM" id="Coils"/>
    </source>
</evidence>
<evidence type="ECO:0000256" key="3">
    <source>
        <dbReference type="ARBA" id="ARBA00022448"/>
    </source>
</evidence>
<keyword evidence="7 11" id="KW-1133">Transmembrane helix</keyword>
<feature type="transmembrane region" description="Helical" evidence="11">
    <location>
        <begin position="176"/>
        <end position="200"/>
    </location>
</feature>
<evidence type="ECO:0000259" key="12">
    <source>
        <dbReference type="Pfam" id="PF00482"/>
    </source>
</evidence>
<comment type="similarity">
    <text evidence="2 9">Belongs to the GSP F family.</text>
</comment>
<dbReference type="PRINTS" id="PR00812">
    <property type="entry name" value="BCTERIALGSPF"/>
</dbReference>